<gene>
    <name evidence="1" type="ORF">IWZ03DRAFT_365124</name>
</gene>
<proteinExistence type="predicted"/>
<keyword evidence="2" id="KW-1185">Reference proteome</keyword>
<evidence type="ECO:0000313" key="1">
    <source>
        <dbReference type="EMBL" id="KAK7523633.1"/>
    </source>
</evidence>
<name>A0ABR1L277_9PEZI</name>
<dbReference type="Proteomes" id="UP001363622">
    <property type="component" value="Unassembled WGS sequence"/>
</dbReference>
<dbReference type="EMBL" id="JBBPHU010000001">
    <property type="protein sequence ID" value="KAK7523633.1"/>
    <property type="molecule type" value="Genomic_DNA"/>
</dbReference>
<protein>
    <submittedName>
        <fullName evidence="1">Uncharacterized protein</fullName>
    </submittedName>
</protein>
<dbReference type="PROSITE" id="PS51257">
    <property type="entry name" value="PROKAR_LIPOPROTEIN"/>
    <property type="match status" value="1"/>
</dbReference>
<sequence length="188" mass="20264">MTKQPPSLFEDTMTIPPSLLAFSCPLQSASAPPHSQIAVTVTVTVPSAGSSSSLFLRAALLSICCCSFVCRLEDGDHPGVGIKVRQAEAKQRLLARWPSFSPSLLSFVLVFATTHIRTPTIQRHASPCPSVDAPRFFIPVSVSPPSSPDSTRSTPRSDRLTGWLAVGRPYGLLRLTWPVPFVTQLAPI</sequence>
<organism evidence="1 2">
    <name type="scientific">Phyllosticta citriasiana</name>
    <dbReference type="NCBI Taxonomy" id="595635"/>
    <lineage>
        <taxon>Eukaryota</taxon>
        <taxon>Fungi</taxon>
        <taxon>Dikarya</taxon>
        <taxon>Ascomycota</taxon>
        <taxon>Pezizomycotina</taxon>
        <taxon>Dothideomycetes</taxon>
        <taxon>Dothideomycetes incertae sedis</taxon>
        <taxon>Botryosphaeriales</taxon>
        <taxon>Phyllostictaceae</taxon>
        <taxon>Phyllosticta</taxon>
    </lineage>
</organism>
<accession>A0ABR1L277</accession>
<comment type="caution">
    <text evidence="1">The sequence shown here is derived from an EMBL/GenBank/DDBJ whole genome shotgun (WGS) entry which is preliminary data.</text>
</comment>
<reference evidence="1 2" key="1">
    <citation type="submission" date="2024-04" db="EMBL/GenBank/DDBJ databases">
        <title>Phyllosticta paracitricarpa is synonymous to the EU quarantine fungus P. citricarpa based on phylogenomic analyses.</title>
        <authorList>
            <consortium name="Lawrence Berkeley National Laboratory"/>
            <person name="Van Ingen-Buijs V.A."/>
            <person name="Van Westerhoven A.C."/>
            <person name="Haridas S."/>
            <person name="Skiadas P."/>
            <person name="Martin F."/>
            <person name="Groenewald J.Z."/>
            <person name="Crous P.W."/>
            <person name="Seidl M.F."/>
        </authorList>
    </citation>
    <scope>NUCLEOTIDE SEQUENCE [LARGE SCALE GENOMIC DNA]</scope>
    <source>
        <strain evidence="1 2">CBS 123371</strain>
    </source>
</reference>
<evidence type="ECO:0000313" key="2">
    <source>
        <dbReference type="Proteomes" id="UP001363622"/>
    </source>
</evidence>